<organism evidence="7 8">
    <name type="scientific">Neolewinella lacunae</name>
    <dbReference type="NCBI Taxonomy" id="1517758"/>
    <lineage>
        <taxon>Bacteria</taxon>
        <taxon>Pseudomonadati</taxon>
        <taxon>Bacteroidota</taxon>
        <taxon>Saprospiria</taxon>
        <taxon>Saprospirales</taxon>
        <taxon>Lewinellaceae</taxon>
        <taxon>Neolewinella</taxon>
    </lineage>
</organism>
<feature type="transmembrane region" description="Helical" evidence="5">
    <location>
        <begin position="50"/>
        <end position="66"/>
    </location>
</feature>
<feature type="transmembrane region" description="Helical" evidence="5">
    <location>
        <begin position="124"/>
        <end position="147"/>
    </location>
</feature>
<feature type="transmembrane region" description="Helical" evidence="5">
    <location>
        <begin position="327"/>
        <end position="348"/>
    </location>
</feature>
<evidence type="ECO:0000313" key="8">
    <source>
        <dbReference type="Proteomes" id="UP000650081"/>
    </source>
</evidence>
<dbReference type="AlphaFoldDB" id="A0A923TBS2"/>
<sequence length="567" mass="60219">MQRSWIPALDWMRNYNREWLKGDLSAGLTVGVMLIPQGMAYAMLAGLPPIHGLYAVTLPLMVYALLGTSRQLAVGPVAMVSLLTATGVGAIAEVGTEAFLGLAVVLTLIVGVVQLLLGLFRLGFLVNLLSHPVISGFTSAAALIIGLSQLKHLLGVDLGRSHHIHEIIFAAVSRIGEINPWTFGIGIIGVGLIIGIKKVSKTVPGPLLAVVFGVLAVYLLGLQEQGVKIVGSVPSGLPGISFPTFTWEQIQALLPTALTISLVGFMESIAVAKAVQNKHKDYALVPNQELIALGAANLAGALVRSYPVTGGFSRTAVNDQAGAKTGLASLVSAGLIVLTLLFLTPLFYFLPQAILASVIMVAVFGLIDVAEVRHLWKVDRSDFWMLAATFVATLTLGIEQGIGVGVALSLAVHIYRSMRPHLAVLGRIPGTDIFRNVNRFKGVVEYPNALIVRFDGPLYFGNLTYFQAQLDALVAARGPELKTIVINAEGIASLDSSALHEMHNFVANQRKRGLAVRFAGLIGPARDSFKKAGLVDLIGQDNFFLHVAGALDGEAALRSGYVLQADV</sequence>
<dbReference type="SUPFAM" id="SSF52091">
    <property type="entry name" value="SpoIIaa-like"/>
    <property type="match status" value="1"/>
</dbReference>
<dbReference type="Proteomes" id="UP000650081">
    <property type="component" value="Unassembled WGS sequence"/>
</dbReference>
<feature type="domain" description="STAS" evidence="6">
    <location>
        <begin position="439"/>
        <end position="554"/>
    </location>
</feature>
<comment type="subcellular location">
    <subcellularLocation>
        <location evidence="1">Membrane</location>
        <topology evidence="1">Multi-pass membrane protein</topology>
    </subcellularLocation>
</comment>
<keyword evidence="2 5" id="KW-0812">Transmembrane</keyword>
<dbReference type="Gene3D" id="3.30.750.24">
    <property type="entry name" value="STAS domain"/>
    <property type="match status" value="1"/>
</dbReference>
<feature type="transmembrane region" description="Helical" evidence="5">
    <location>
        <begin position="178"/>
        <end position="196"/>
    </location>
</feature>
<keyword evidence="8" id="KW-1185">Reference proteome</keyword>
<feature type="transmembrane region" description="Helical" evidence="5">
    <location>
        <begin position="384"/>
        <end position="412"/>
    </location>
</feature>
<evidence type="ECO:0000256" key="1">
    <source>
        <dbReference type="ARBA" id="ARBA00004141"/>
    </source>
</evidence>
<evidence type="ECO:0000259" key="6">
    <source>
        <dbReference type="PROSITE" id="PS50801"/>
    </source>
</evidence>
<dbReference type="GO" id="GO:0055085">
    <property type="term" value="P:transmembrane transport"/>
    <property type="evidence" value="ECO:0007669"/>
    <property type="project" value="InterPro"/>
</dbReference>
<feature type="transmembrane region" description="Helical" evidence="5">
    <location>
        <begin position="354"/>
        <end position="372"/>
    </location>
</feature>
<dbReference type="PANTHER" id="PTHR11814">
    <property type="entry name" value="SULFATE TRANSPORTER"/>
    <property type="match status" value="1"/>
</dbReference>
<evidence type="ECO:0000256" key="3">
    <source>
        <dbReference type="ARBA" id="ARBA00022989"/>
    </source>
</evidence>
<reference evidence="7" key="1">
    <citation type="submission" date="2020-08" db="EMBL/GenBank/DDBJ databases">
        <title>Lewinella bacteria from marine environments.</title>
        <authorList>
            <person name="Zhong Y."/>
        </authorList>
    </citation>
    <scope>NUCLEOTIDE SEQUENCE</scope>
    <source>
        <strain evidence="7">KCTC 42187</strain>
    </source>
</reference>
<comment type="caution">
    <text evidence="7">The sequence shown here is derived from an EMBL/GenBank/DDBJ whole genome shotgun (WGS) entry which is preliminary data.</text>
</comment>
<proteinExistence type="predicted"/>
<gene>
    <name evidence="7" type="primary">sulP</name>
    <name evidence="7" type="ORF">H9S92_01985</name>
</gene>
<accession>A0A923TBS2</accession>
<dbReference type="InterPro" id="IPR001902">
    <property type="entry name" value="SLC26A/SulP_fam"/>
</dbReference>
<feature type="transmembrane region" description="Helical" evidence="5">
    <location>
        <begin position="20"/>
        <end position="44"/>
    </location>
</feature>
<dbReference type="Pfam" id="PF01740">
    <property type="entry name" value="STAS"/>
    <property type="match status" value="1"/>
</dbReference>
<evidence type="ECO:0000256" key="5">
    <source>
        <dbReference type="SAM" id="Phobius"/>
    </source>
</evidence>
<dbReference type="RefSeq" id="WP_187465050.1">
    <property type="nucleotide sequence ID" value="NZ_JACSIT010000040.1"/>
</dbReference>
<dbReference type="EMBL" id="JACSIT010000040">
    <property type="protein sequence ID" value="MBC6992922.1"/>
    <property type="molecule type" value="Genomic_DNA"/>
</dbReference>
<keyword evidence="4 5" id="KW-0472">Membrane</keyword>
<feature type="transmembrane region" description="Helical" evidence="5">
    <location>
        <begin position="73"/>
        <end position="92"/>
    </location>
</feature>
<dbReference type="Pfam" id="PF00916">
    <property type="entry name" value="Sulfate_transp"/>
    <property type="match status" value="1"/>
</dbReference>
<dbReference type="InterPro" id="IPR002645">
    <property type="entry name" value="STAS_dom"/>
</dbReference>
<feature type="transmembrane region" description="Helical" evidence="5">
    <location>
        <begin position="203"/>
        <end position="221"/>
    </location>
</feature>
<dbReference type="InterPro" id="IPR011547">
    <property type="entry name" value="SLC26A/SulP_dom"/>
</dbReference>
<evidence type="ECO:0000256" key="4">
    <source>
        <dbReference type="ARBA" id="ARBA00023136"/>
    </source>
</evidence>
<dbReference type="InterPro" id="IPR036513">
    <property type="entry name" value="STAS_dom_sf"/>
</dbReference>
<feature type="transmembrane region" description="Helical" evidence="5">
    <location>
        <begin position="252"/>
        <end position="272"/>
    </location>
</feature>
<protein>
    <submittedName>
        <fullName evidence="7">Sulfate permease</fullName>
    </submittedName>
</protein>
<feature type="transmembrane region" description="Helical" evidence="5">
    <location>
        <begin position="98"/>
        <end position="117"/>
    </location>
</feature>
<keyword evidence="3 5" id="KW-1133">Transmembrane helix</keyword>
<name>A0A923TBS2_9BACT</name>
<evidence type="ECO:0000313" key="7">
    <source>
        <dbReference type="EMBL" id="MBC6992922.1"/>
    </source>
</evidence>
<dbReference type="GO" id="GO:0016020">
    <property type="term" value="C:membrane"/>
    <property type="evidence" value="ECO:0007669"/>
    <property type="project" value="UniProtKB-SubCell"/>
</dbReference>
<evidence type="ECO:0000256" key="2">
    <source>
        <dbReference type="ARBA" id="ARBA00022692"/>
    </source>
</evidence>
<dbReference type="NCBIfam" id="TIGR00815">
    <property type="entry name" value="sulP"/>
    <property type="match status" value="1"/>
</dbReference>
<dbReference type="PROSITE" id="PS50801">
    <property type="entry name" value="STAS"/>
    <property type="match status" value="1"/>
</dbReference>
<dbReference type="CDD" id="cd07042">
    <property type="entry name" value="STAS_SulP_like_sulfate_transporter"/>
    <property type="match status" value="1"/>
</dbReference>